<dbReference type="PROSITE" id="PS50890">
    <property type="entry name" value="PUA"/>
    <property type="match status" value="1"/>
</dbReference>
<dbReference type="Pfam" id="PF26292">
    <property type="entry name" value="PUA_elF2D"/>
    <property type="match status" value="1"/>
</dbReference>
<dbReference type="GO" id="GO:0001731">
    <property type="term" value="P:formation of translation preinitiation complex"/>
    <property type="evidence" value="ECO:0007669"/>
    <property type="project" value="InterPro"/>
</dbReference>
<dbReference type="Gene3D" id="3.30.780.10">
    <property type="entry name" value="SUI1-like domain"/>
    <property type="match status" value="1"/>
</dbReference>
<dbReference type="PANTHER" id="PTHR12217:SF4">
    <property type="entry name" value="EUKARYOTIC TRANSLATION INITIATION FACTOR 2D"/>
    <property type="match status" value="1"/>
</dbReference>
<dbReference type="FunCoup" id="A0A0D1X9B4">
    <property type="interactions" value="488"/>
</dbReference>
<dbReference type="InterPro" id="IPR048248">
    <property type="entry name" value="PUA_eIF2d-like"/>
</dbReference>
<dbReference type="InParanoid" id="A0A0D1X9B4"/>
<dbReference type="InterPro" id="IPR039757">
    <property type="entry name" value="EIF2D"/>
</dbReference>
<dbReference type="Pfam" id="PF26291">
    <property type="entry name" value="SWIB_eIF2D"/>
    <property type="match status" value="1"/>
</dbReference>
<dbReference type="GeneID" id="27317491"/>
<dbReference type="EMBL" id="KN847602">
    <property type="protein sequence ID" value="KIV98735.1"/>
    <property type="molecule type" value="Genomic_DNA"/>
</dbReference>
<dbReference type="FunFam" id="3.30.780.10:FF:000008">
    <property type="entry name" value="eukaryotic translation initiation factor 2D"/>
    <property type="match status" value="1"/>
</dbReference>
<dbReference type="InterPro" id="IPR015947">
    <property type="entry name" value="PUA-like_sf"/>
</dbReference>
<dbReference type="Pfam" id="PF01253">
    <property type="entry name" value="SUI1"/>
    <property type="match status" value="1"/>
</dbReference>
<dbReference type="PROSITE" id="PS50296">
    <property type="entry name" value="SUI1"/>
    <property type="match status" value="1"/>
</dbReference>
<keyword evidence="4" id="KW-1185">Reference proteome</keyword>
<feature type="region of interest" description="Disordered" evidence="1">
    <location>
        <begin position="247"/>
        <end position="283"/>
    </location>
</feature>
<dbReference type="Proteomes" id="UP000053259">
    <property type="component" value="Unassembled WGS sequence"/>
</dbReference>
<evidence type="ECO:0000259" key="2">
    <source>
        <dbReference type="PROSITE" id="PS50296"/>
    </source>
</evidence>
<reference evidence="3 4" key="1">
    <citation type="submission" date="2015-01" db="EMBL/GenBank/DDBJ databases">
        <title>The Genome Sequence of Ochroconis gallopava CBS43764.</title>
        <authorList>
            <consortium name="The Broad Institute Genomics Platform"/>
            <person name="Cuomo C."/>
            <person name="de Hoog S."/>
            <person name="Gorbushina A."/>
            <person name="Stielow B."/>
            <person name="Teixiera M."/>
            <person name="Abouelleil A."/>
            <person name="Chapman S.B."/>
            <person name="Priest M."/>
            <person name="Young S.K."/>
            <person name="Wortman J."/>
            <person name="Nusbaum C."/>
            <person name="Birren B."/>
        </authorList>
    </citation>
    <scope>NUCLEOTIDE SEQUENCE [LARGE SCALE GENOMIC DNA]</scope>
    <source>
        <strain evidence="3 4">CBS 43764</strain>
    </source>
</reference>
<dbReference type="HOGENOM" id="CLU_012487_1_1_1"/>
<evidence type="ECO:0000256" key="1">
    <source>
        <dbReference type="SAM" id="MobiDB-lite"/>
    </source>
</evidence>
<dbReference type="AlphaFoldDB" id="A0A0D1X9B4"/>
<dbReference type="SUPFAM" id="SSF88697">
    <property type="entry name" value="PUA domain-like"/>
    <property type="match status" value="1"/>
</dbReference>
<protein>
    <recommendedName>
        <fullName evidence="2">SUI1 domain-containing protein</fullName>
    </recommendedName>
</protein>
<feature type="domain" description="SUI1" evidence="2">
    <location>
        <begin position="544"/>
        <end position="620"/>
    </location>
</feature>
<dbReference type="InterPro" id="IPR039759">
    <property type="entry name" value="eIF2D_SUI1"/>
</dbReference>
<dbReference type="GO" id="GO:0003743">
    <property type="term" value="F:translation initiation factor activity"/>
    <property type="evidence" value="ECO:0007669"/>
    <property type="project" value="InterPro"/>
</dbReference>
<dbReference type="SUPFAM" id="SSF47592">
    <property type="entry name" value="SWIB/MDM2 domain"/>
    <property type="match status" value="1"/>
</dbReference>
<organism evidence="3 4">
    <name type="scientific">Verruconis gallopava</name>
    <dbReference type="NCBI Taxonomy" id="253628"/>
    <lineage>
        <taxon>Eukaryota</taxon>
        <taxon>Fungi</taxon>
        <taxon>Dikarya</taxon>
        <taxon>Ascomycota</taxon>
        <taxon>Pezizomycotina</taxon>
        <taxon>Dothideomycetes</taxon>
        <taxon>Pleosporomycetidae</taxon>
        <taxon>Venturiales</taxon>
        <taxon>Sympoventuriaceae</taxon>
        <taxon>Verruconis</taxon>
    </lineage>
</organism>
<dbReference type="InterPro" id="IPR057429">
    <property type="entry name" value="WH_eIF2D"/>
</dbReference>
<proteinExistence type="predicted"/>
<dbReference type="Gene3D" id="3.10.400.20">
    <property type="match status" value="1"/>
</dbReference>
<dbReference type="InterPro" id="IPR036877">
    <property type="entry name" value="SUI1_dom_sf"/>
</dbReference>
<evidence type="ECO:0000313" key="4">
    <source>
        <dbReference type="Proteomes" id="UP000053259"/>
    </source>
</evidence>
<dbReference type="VEuPathDB" id="FungiDB:PV09_09518"/>
<dbReference type="CDD" id="cd11608">
    <property type="entry name" value="eIF2D_C"/>
    <property type="match status" value="1"/>
</dbReference>
<sequence length="638" mass="69096">MFKKKPNIKPLAPLRSSDRRRTADQIIKDLALPLPSEDAAASPEDKAAAAQARIDLRNALLPDNALSARFTTTHGPDLKQVSGTVYVGSHGGDSDDQRVLWVSIEGVLYPTVYTLWKNPGIVPLLHCGSNVVEERLKGGADLMIPGLINGPPYPSRAKKGAVVAIAGHTKPSVPMVVGTCAVDVSELKESRKGVAVETMHWQGDEIWAWSASGKPGVEPPDQIAGWFEGDGSIDEVTERTRDLELEYDEDGGGVALPSSAAVPDDATVEDESEEQAEEPERDLTTAEIDAAFLNAFLYGINSFKSANPNSKNFNLPFPLSQTFVLSSLINPFLPTFTPHRASQLVIKKTSWKTIKKFIKHLDKQHIVKSKDQQGNEAVILDVDFEHDAVLSFKPYRLPKKESVGGQSQAGREPDTGGDTSIGQRLTVSLFYKPKEKITELFASNTAKTFYTKSEIRSSVEAYIEGQELVSPANKRLVKLNPFLANSVFDGSKGSLDKEVLANGSVTRDMLTERVLASCATFHVIARNDASPTSLKPKAGAPPKIQIVLETRSGNKMVTKVSGLEAYSIAPQPLADELRKACAGSTSVEKLAGSSPKAPIMEVMVQGPQKDAVLKALERRGVNKAWVDVLDKTKGKKKG</sequence>
<dbReference type="OrthoDB" id="199771at2759"/>
<dbReference type="InterPro" id="IPR058886">
    <property type="entry name" value="SWIB_eIF2D"/>
</dbReference>
<dbReference type="Pfam" id="PF25304">
    <property type="entry name" value="WHD_eIF2D"/>
    <property type="match status" value="1"/>
</dbReference>
<accession>A0A0D1X9B4</accession>
<dbReference type="RefSeq" id="XP_016208605.1">
    <property type="nucleotide sequence ID" value="XM_016363589.1"/>
</dbReference>
<dbReference type="PANTHER" id="PTHR12217">
    <property type="entry name" value="EUKARYOTIC TRANSLATION INITIATION FACTOR 2D"/>
    <property type="match status" value="1"/>
</dbReference>
<evidence type="ECO:0000313" key="3">
    <source>
        <dbReference type="EMBL" id="KIV98735.1"/>
    </source>
</evidence>
<dbReference type="InterPro" id="IPR036885">
    <property type="entry name" value="SWIB_MDM2_dom_sf"/>
</dbReference>
<gene>
    <name evidence="3" type="ORF">PV09_09518</name>
</gene>
<dbReference type="InterPro" id="IPR001950">
    <property type="entry name" value="SUI1"/>
</dbReference>
<dbReference type="SUPFAM" id="SSF55159">
    <property type="entry name" value="eIF1-like"/>
    <property type="match status" value="1"/>
</dbReference>
<feature type="region of interest" description="Disordered" evidence="1">
    <location>
        <begin position="400"/>
        <end position="421"/>
    </location>
</feature>
<dbReference type="CDD" id="cd21156">
    <property type="entry name" value="PUA_eIF2d-like"/>
    <property type="match status" value="1"/>
</dbReference>
<name>A0A0D1X9B4_9PEZI</name>
<dbReference type="STRING" id="253628.A0A0D1X9B4"/>
<feature type="compositionally biased region" description="Acidic residues" evidence="1">
    <location>
        <begin position="266"/>
        <end position="280"/>
    </location>
</feature>
<feature type="region of interest" description="Disordered" evidence="1">
    <location>
        <begin position="1"/>
        <end position="22"/>
    </location>
</feature>